<protein>
    <submittedName>
        <fullName evidence="2">Uncharacterized protein</fullName>
    </submittedName>
</protein>
<dbReference type="AlphaFoldDB" id="A0A8S1UMM8"/>
<dbReference type="PROSITE" id="PS50082">
    <property type="entry name" value="WD_REPEATS_2"/>
    <property type="match status" value="7"/>
</dbReference>
<dbReference type="OrthoDB" id="1068471at2759"/>
<dbReference type="PANTHER" id="PTHR19879:SF9">
    <property type="entry name" value="TRANSCRIPTION INITIATION FACTOR TFIID SUBUNIT 5"/>
    <property type="match status" value="1"/>
</dbReference>
<keyword evidence="3" id="KW-1185">Reference proteome</keyword>
<reference evidence="2" key="1">
    <citation type="submission" date="2021-01" db="EMBL/GenBank/DDBJ databases">
        <authorList>
            <consortium name="Genoscope - CEA"/>
            <person name="William W."/>
        </authorList>
    </citation>
    <scope>NUCLEOTIDE SEQUENCE</scope>
</reference>
<name>A0A8S1UMM8_9CILI</name>
<comment type="caution">
    <text evidence="2">The sequence shown here is derived from an EMBL/GenBank/DDBJ whole genome shotgun (WGS) entry which is preliminary data.</text>
</comment>
<feature type="repeat" description="WD" evidence="1">
    <location>
        <begin position="302"/>
        <end position="342"/>
    </location>
</feature>
<feature type="repeat" description="WD" evidence="1">
    <location>
        <begin position="466"/>
        <end position="507"/>
    </location>
</feature>
<sequence>MSAKELTQVQFKQQGLIYKDEKKEEEWLDEFFNDDCKNGSYKKDIRSCSLVQQKGKSFQFVHKSIQKFLIAADLFEILLQSKQFDARIYSTILEIQFSQNKNESLGCYIKQITEKHFLKIFSMKNLLSYQKQQEKNAIEEKVKKTIEFVYKLRNHDFNIINYSTKTYEESRKFLIQKIQKDQNIIQFLKFIVHLTSIDEGLIQGGSNSLNILVEKKVDLTQQSFRNVRIKNTSLIGASFSQCDLSGSEFENVIIHGINLNCAILILYGKIFKQMSYIKQKDIMELQIQYPILMMSGEVLNKLYGHNVSVKSVSFSDGLTLASGSEDNSIRIQDINSGQEILTLLGHDRGVITLFFSSNASLLASGSWDKSIHFWNVNSAELIKILQGHSEGVQSVCFSPDDTILASCSRDKSIFIWSVRSGDKKKIHVERNGGLISLSFSPDGSILVCDKSIQFFDIKLGTFTKILQGHEGIVTSVSFSPDGLQLASGSSDKSIRLWDIESGKEKKIINGHDGNGIKLASGGEDKSIYLWDVKSGEKTKILKGHNGQVSSLCFSTDGTVLASGSWDNTIRLWDVKLGEGKCILQGHNDYVLSICFSPDSSILVSRSIDKSICIWNINCQQEKEIFPQSLVSDGLLPKSIKYNLIQYIFKKFNTVIKFTPKPIIIYNRLDSVILQINQKIQYSIQIQKIIFQVQDIVTLIRI</sequence>
<dbReference type="InterPro" id="IPR001646">
    <property type="entry name" value="5peptide_repeat"/>
</dbReference>
<dbReference type="PANTHER" id="PTHR19879">
    <property type="entry name" value="TRANSCRIPTION INITIATION FACTOR TFIID"/>
    <property type="match status" value="1"/>
</dbReference>
<feature type="repeat" description="WD" evidence="1">
    <location>
        <begin position="518"/>
        <end position="540"/>
    </location>
</feature>
<feature type="repeat" description="WD" evidence="1">
    <location>
        <begin position="541"/>
        <end position="575"/>
    </location>
</feature>
<gene>
    <name evidence="2" type="ORF">PPENT_87.1.T0440072</name>
</gene>
<feature type="repeat" description="WD" evidence="1">
    <location>
        <begin position="583"/>
        <end position="617"/>
    </location>
</feature>
<dbReference type="InterPro" id="IPR019775">
    <property type="entry name" value="WD40_repeat_CS"/>
</dbReference>
<dbReference type="InterPro" id="IPR001680">
    <property type="entry name" value="WD40_rpt"/>
</dbReference>
<feature type="repeat" description="WD" evidence="1">
    <location>
        <begin position="343"/>
        <end position="384"/>
    </location>
</feature>
<evidence type="ECO:0000313" key="2">
    <source>
        <dbReference type="EMBL" id="CAD8166290.1"/>
    </source>
</evidence>
<dbReference type="Proteomes" id="UP000689195">
    <property type="component" value="Unassembled WGS sequence"/>
</dbReference>
<dbReference type="EMBL" id="CAJJDO010000044">
    <property type="protein sequence ID" value="CAD8166290.1"/>
    <property type="molecule type" value="Genomic_DNA"/>
</dbReference>
<proteinExistence type="predicted"/>
<evidence type="ECO:0000313" key="3">
    <source>
        <dbReference type="Proteomes" id="UP000689195"/>
    </source>
</evidence>
<dbReference type="Pfam" id="PF00400">
    <property type="entry name" value="WD40"/>
    <property type="match status" value="7"/>
</dbReference>
<evidence type="ECO:0000256" key="1">
    <source>
        <dbReference type="PROSITE-ProRule" id="PRU00221"/>
    </source>
</evidence>
<dbReference type="SMART" id="SM00320">
    <property type="entry name" value="WD40"/>
    <property type="match status" value="8"/>
</dbReference>
<organism evidence="2 3">
    <name type="scientific">Paramecium pentaurelia</name>
    <dbReference type="NCBI Taxonomy" id="43138"/>
    <lineage>
        <taxon>Eukaryota</taxon>
        <taxon>Sar</taxon>
        <taxon>Alveolata</taxon>
        <taxon>Ciliophora</taxon>
        <taxon>Intramacronucleata</taxon>
        <taxon>Oligohymenophorea</taxon>
        <taxon>Peniculida</taxon>
        <taxon>Parameciidae</taxon>
        <taxon>Paramecium</taxon>
    </lineage>
</organism>
<dbReference type="CDD" id="cd00200">
    <property type="entry name" value="WD40"/>
    <property type="match status" value="1"/>
</dbReference>
<dbReference type="PROSITE" id="PS50294">
    <property type="entry name" value="WD_REPEATS_REGION"/>
    <property type="match status" value="5"/>
</dbReference>
<keyword evidence="1" id="KW-0853">WD repeat</keyword>
<accession>A0A8S1UMM8</accession>
<feature type="repeat" description="WD" evidence="1">
    <location>
        <begin position="385"/>
        <end position="426"/>
    </location>
</feature>
<dbReference type="PROSITE" id="PS00678">
    <property type="entry name" value="WD_REPEATS_1"/>
    <property type="match status" value="4"/>
</dbReference>
<dbReference type="Pfam" id="PF00805">
    <property type="entry name" value="Pentapeptide"/>
    <property type="match status" value="1"/>
</dbReference>